<feature type="transmembrane region" description="Helical" evidence="6">
    <location>
        <begin position="274"/>
        <end position="297"/>
    </location>
</feature>
<reference evidence="7 8" key="1">
    <citation type="submission" date="2018-04" db="EMBL/GenBank/DDBJ databases">
        <title>The genome of golden apple snail Pomacea canaliculata provides insight into stress tolerance and invasive adaptation.</title>
        <authorList>
            <person name="Liu C."/>
            <person name="Liu B."/>
            <person name="Ren Y."/>
            <person name="Zhang Y."/>
            <person name="Wang H."/>
            <person name="Li S."/>
            <person name="Jiang F."/>
            <person name="Yin L."/>
            <person name="Zhang G."/>
            <person name="Qian W."/>
            <person name="Fan W."/>
        </authorList>
    </citation>
    <scope>NUCLEOTIDE SEQUENCE [LARGE SCALE GENOMIC DNA]</scope>
    <source>
        <strain evidence="7">SZHN2017</strain>
        <tissue evidence="7">Muscle</tissue>
    </source>
</reference>
<dbReference type="Gene3D" id="1.20.1280.290">
    <property type="match status" value="2"/>
</dbReference>
<keyword evidence="2 6" id="KW-0812">Transmembrane</keyword>
<dbReference type="PANTHER" id="PTHR16201">
    <property type="entry name" value="SEVEN TRANSMEMBRANE PROTEIN 1-RELATED"/>
    <property type="match status" value="1"/>
</dbReference>
<feature type="transmembrane region" description="Helical" evidence="6">
    <location>
        <begin position="309"/>
        <end position="326"/>
    </location>
</feature>
<evidence type="ECO:0000256" key="5">
    <source>
        <dbReference type="ARBA" id="ARBA00038039"/>
    </source>
</evidence>
<keyword evidence="8" id="KW-1185">Reference proteome</keyword>
<dbReference type="Proteomes" id="UP000245119">
    <property type="component" value="Linkage Group LG2"/>
</dbReference>
<keyword evidence="4 6" id="KW-0472">Membrane</keyword>
<name>A0A2T7PTC8_POMCA</name>
<evidence type="ECO:0000256" key="4">
    <source>
        <dbReference type="ARBA" id="ARBA00023136"/>
    </source>
</evidence>
<evidence type="ECO:0000256" key="3">
    <source>
        <dbReference type="ARBA" id="ARBA00022989"/>
    </source>
</evidence>
<feature type="transmembrane region" description="Helical" evidence="6">
    <location>
        <begin position="243"/>
        <end position="262"/>
    </location>
</feature>
<dbReference type="GO" id="GO:0098852">
    <property type="term" value="C:lytic vacuole membrane"/>
    <property type="evidence" value="ECO:0007669"/>
    <property type="project" value="UniProtKB-ARBA"/>
</dbReference>
<dbReference type="InterPro" id="IPR051415">
    <property type="entry name" value="LAAT-1"/>
</dbReference>
<keyword evidence="3 6" id="KW-1133">Transmembrane helix</keyword>
<sequence length="332" mass="37317">MAVLPYLAGDGFGIYRKNSECFRVNGQRTLIATKMPAPLGLTYHQLYQNNFEEQQNCSNSANCTDGVHWIWVVMNDCVCDTRGVVSTLFGIASVFIWMMVGIPQMIQNCRHIQGMRGISVFLLAQWMLGDTTNLIGCILTKQLKVQIYVAIYYVSADCVLLIQYGAYLIHLYRKKNKPKQVLSQVVLCLSSLLLLSTYLLSFLLPDAHQLYNAKPASFNRPPARTLLYAVDQRPPFFYDQVDIIGYVVGIVSSLFYIGSRLSQIVKNYRLQSTAGLSVFMFILAVLGNLTYGVAILVRSLEEVYLVRHLPWIFGSLGVIALDLTGYHSGIHT</sequence>
<dbReference type="SMART" id="SM00679">
    <property type="entry name" value="CTNS"/>
    <property type="match status" value="2"/>
</dbReference>
<dbReference type="EMBL" id="PZQS01000002">
    <property type="protein sequence ID" value="PVD36674.1"/>
    <property type="molecule type" value="Genomic_DNA"/>
</dbReference>
<evidence type="ECO:0000256" key="6">
    <source>
        <dbReference type="SAM" id="Phobius"/>
    </source>
</evidence>
<dbReference type="AlphaFoldDB" id="A0A2T7PTC8"/>
<evidence type="ECO:0000256" key="1">
    <source>
        <dbReference type="ARBA" id="ARBA00004141"/>
    </source>
</evidence>
<accession>A0A2T7PTC8</accession>
<dbReference type="Pfam" id="PF04193">
    <property type="entry name" value="PQ-loop"/>
    <property type="match status" value="2"/>
</dbReference>
<evidence type="ECO:0000256" key="2">
    <source>
        <dbReference type="ARBA" id="ARBA00022692"/>
    </source>
</evidence>
<evidence type="ECO:0000313" key="8">
    <source>
        <dbReference type="Proteomes" id="UP000245119"/>
    </source>
</evidence>
<feature type="transmembrane region" description="Helical" evidence="6">
    <location>
        <begin position="118"/>
        <end position="141"/>
    </location>
</feature>
<comment type="similarity">
    <text evidence="5">Belongs to the laat-1 family.</text>
</comment>
<dbReference type="InterPro" id="IPR006603">
    <property type="entry name" value="PQ-loop_rpt"/>
</dbReference>
<feature type="transmembrane region" description="Helical" evidence="6">
    <location>
        <begin position="181"/>
        <end position="204"/>
    </location>
</feature>
<dbReference type="OrthoDB" id="8048523at2759"/>
<feature type="transmembrane region" description="Helical" evidence="6">
    <location>
        <begin position="147"/>
        <end position="169"/>
    </location>
</feature>
<dbReference type="GO" id="GO:0015174">
    <property type="term" value="F:basic amino acid transmembrane transporter activity"/>
    <property type="evidence" value="ECO:0007669"/>
    <property type="project" value="TreeGrafter"/>
</dbReference>
<dbReference type="STRING" id="400727.A0A2T7PTC8"/>
<organism evidence="7 8">
    <name type="scientific">Pomacea canaliculata</name>
    <name type="common">Golden apple snail</name>
    <dbReference type="NCBI Taxonomy" id="400727"/>
    <lineage>
        <taxon>Eukaryota</taxon>
        <taxon>Metazoa</taxon>
        <taxon>Spiralia</taxon>
        <taxon>Lophotrochozoa</taxon>
        <taxon>Mollusca</taxon>
        <taxon>Gastropoda</taxon>
        <taxon>Caenogastropoda</taxon>
        <taxon>Architaenioglossa</taxon>
        <taxon>Ampullarioidea</taxon>
        <taxon>Ampullariidae</taxon>
        <taxon>Pomacea</taxon>
    </lineage>
</organism>
<gene>
    <name evidence="7" type="ORF">C0Q70_03660</name>
</gene>
<dbReference type="FunFam" id="1.20.1280.290:FF:000009">
    <property type="entry name" value="PQ loop repeat family protein"/>
    <property type="match status" value="1"/>
</dbReference>
<evidence type="ECO:0000313" key="7">
    <source>
        <dbReference type="EMBL" id="PVD36674.1"/>
    </source>
</evidence>
<dbReference type="PANTHER" id="PTHR16201:SF34">
    <property type="entry name" value="LYSOSOMAL AMINO ACID TRANSPORTER 1"/>
    <property type="match status" value="1"/>
</dbReference>
<protein>
    <recommendedName>
        <fullName evidence="9">PQ-loop repeat-containing protein 2</fullName>
    </recommendedName>
</protein>
<comment type="subcellular location">
    <subcellularLocation>
        <location evidence="1">Membrane</location>
        <topology evidence="1">Multi-pass membrane protein</topology>
    </subcellularLocation>
</comment>
<evidence type="ECO:0008006" key="9">
    <source>
        <dbReference type="Google" id="ProtNLM"/>
    </source>
</evidence>
<feature type="transmembrane region" description="Helical" evidence="6">
    <location>
        <begin position="84"/>
        <end position="106"/>
    </location>
</feature>
<comment type="caution">
    <text evidence="7">The sequence shown here is derived from an EMBL/GenBank/DDBJ whole genome shotgun (WGS) entry which is preliminary data.</text>
</comment>
<proteinExistence type="inferred from homology"/>